<feature type="domain" description="D-glutamate N-acetyltransferase-like N-terminal" evidence="2">
    <location>
        <begin position="45"/>
        <end position="131"/>
    </location>
</feature>
<evidence type="ECO:0000313" key="4">
    <source>
        <dbReference type="Proteomes" id="UP000827609"/>
    </source>
</evidence>
<dbReference type="InterPro" id="IPR035402">
    <property type="entry name" value="DgcN-like_N"/>
</dbReference>
<dbReference type="PANTHER" id="PTHR40690">
    <property type="entry name" value="GLL3100 PROTEIN"/>
    <property type="match status" value="1"/>
</dbReference>
<dbReference type="Proteomes" id="UP000827609">
    <property type="component" value="Segment"/>
</dbReference>
<dbReference type="InterPro" id="IPR035086">
    <property type="entry name" value="DgcN-like_C"/>
</dbReference>
<dbReference type="InterPro" id="IPR011669">
    <property type="entry name" value="DgcN-like"/>
</dbReference>
<protein>
    <recommendedName>
        <fullName evidence="5">DUF1611 domain-containing protein</fullName>
    </recommendedName>
</protein>
<evidence type="ECO:0000259" key="1">
    <source>
        <dbReference type="Pfam" id="PF07755"/>
    </source>
</evidence>
<reference evidence="3" key="1">
    <citation type="submission" date="2021-06" db="EMBL/GenBank/DDBJ databases">
        <title>Complete genome sequence of Erwinia phage pEa_SNUABM_7.</title>
        <authorList>
            <person name="Kim S.G."/>
            <person name="Park S.C."/>
        </authorList>
    </citation>
    <scope>NUCLEOTIDE SEQUENCE</scope>
</reference>
<keyword evidence="4" id="KW-1185">Reference proteome</keyword>
<proteinExistence type="predicted"/>
<dbReference type="Pfam" id="PF07755">
    <property type="entry name" value="DUF1611"/>
    <property type="match status" value="1"/>
</dbReference>
<dbReference type="Pfam" id="PF17396">
    <property type="entry name" value="DUF1611_N"/>
    <property type="match status" value="1"/>
</dbReference>
<gene>
    <name evidence="3" type="ORF">pEaSNUABM7_00019</name>
</gene>
<accession>A0AAE7WS34</accession>
<dbReference type="EMBL" id="MZ475896">
    <property type="protein sequence ID" value="QYW04687.1"/>
    <property type="molecule type" value="Genomic_DNA"/>
</dbReference>
<dbReference type="PANTHER" id="PTHR40690:SF1">
    <property type="entry name" value="DUF1611 DOMAIN-CONTAINING PROTEIN"/>
    <property type="match status" value="1"/>
</dbReference>
<dbReference type="InterPro" id="IPR027417">
    <property type="entry name" value="P-loop_NTPase"/>
</dbReference>
<dbReference type="Gene3D" id="3.40.50.300">
    <property type="entry name" value="P-loop containing nucleotide triphosphate hydrolases"/>
    <property type="match status" value="1"/>
</dbReference>
<dbReference type="PIRSF" id="PIRSF026760">
    <property type="entry name" value="UCP026760"/>
    <property type="match status" value="1"/>
</dbReference>
<dbReference type="Gene3D" id="3.40.50.720">
    <property type="entry name" value="NAD(P)-binding Rossmann-like Domain"/>
    <property type="match status" value="1"/>
</dbReference>
<evidence type="ECO:0000259" key="2">
    <source>
        <dbReference type="Pfam" id="PF17396"/>
    </source>
</evidence>
<evidence type="ECO:0008006" key="5">
    <source>
        <dbReference type="Google" id="ProtNLM"/>
    </source>
</evidence>
<evidence type="ECO:0000313" key="3">
    <source>
        <dbReference type="EMBL" id="QYW04687.1"/>
    </source>
</evidence>
<organism evidence="3 4">
    <name type="scientific">Erwinia phage pEa_SNUABM_7</name>
    <dbReference type="NCBI Taxonomy" id="2866695"/>
    <lineage>
        <taxon>Viruses</taxon>
        <taxon>Duplodnaviria</taxon>
        <taxon>Heunggongvirae</taxon>
        <taxon>Uroviricota</taxon>
        <taxon>Caudoviricetes</taxon>
        <taxon>Snuvirus</taxon>
        <taxon>Snuvirus SNUABM7</taxon>
    </lineage>
</organism>
<name>A0AAE7WS34_9CAUD</name>
<sequence length="358" mass="38901">MSVIGDIYNIPQPFAMYVGNCETRAQAKVAAGTIEWAPEKVCCTVDDGNNLFPNVPSINPADVHKTDAETLVIGCAPFGGRIDEHMDKAIRSAIYRGRNIAAAMHTRLADNPEYVELADRYNVKLYDFRHRPDAYPLGTGEKRSGLRLLTVGTDSSCGKKFTTLSLYRELKAIHEATTFCSTGQTGFLISGCGINNDTIVADFLAGAAESLSPDGPADHVYLIEGQGAITHPAYTGGSMSLIAGSQPDHLILCHAWNRQNQLGVKRKPDLDFEMRANIEAARIHGLNPTYIGISINFSECDLTADEQDKILYQLASTYEIPVFDPSQDTSVLRDLARMLATKAKARSLDGQASTAQAV</sequence>
<dbReference type="SUPFAM" id="SSF52540">
    <property type="entry name" value="P-loop containing nucleoside triphosphate hydrolases"/>
    <property type="match status" value="1"/>
</dbReference>
<feature type="domain" description="D-glutamate N-acetyltransferase-like C-terminal" evidence="1">
    <location>
        <begin position="138"/>
        <end position="328"/>
    </location>
</feature>